<evidence type="ECO:0000313" key="1">
    <source>
        <dbReference type="EMBL" id="KKN69579.1"/>
    </source>
</evidence>
<reference evidence="1" key="1">
    <citation type="journal article" date="2015" name="Nature">
        <title>Complex archaea that bridge the gap between prokaryotes and eukaryotes.</title>
        <authorList>
            <person name="Spang A."/>
            <person name="Saw J.H."/>
            <person name="Jorgensen S.L."/>
            <person name="Zaremba-Niedzwiedzka K."/>
            <person name="Martijn J."/>
            <person name="Lind A.E."/>
            <person name="van Eijk R."/>
            <person name="Schleper C."/>
            <person name="Guy L."/>
            <person name="Ettema T.J."/>
        </authorList>
    </citation>
    <scope>NUCLEOTIDE SEQUENCE</scope>
</reference>
<accession>A0A0F9SRP2</accession>
<dbReference type="AlphaFoldDB" id="A0A0F9SRP2"/>
<name>A0A0F9SRP2_9ZZZZ</name>
<dbReference type="InterPro" id="IPR013320">
    <property type="entry name" value="ConA-like_dom_sf"/>
</dbReference>
<evidence type="ECO:0008006" key="2">
    <source>
        <dbReference type="Google" id="ProtNLM"/>
    </source>
</evidence>
<sequence>MNNKKLIGLVGGVLIVLLIYFVLAVEFDGISYYPLDETAGTNVQDILSGIDGRVVNGDGDEWVTGLIGNAIEFDFTIESDEYVDFGNDTQFSSIRSISLWFFNKDSSGGVGGKQLVGRESDTNMTLVYIDNTQDIIYIDKTSSTVLTSGSAITRNAWHHIVLVFNGTNTTLYIDGEQDVSGASSTDQQFNTTNNLTIGGFSGGRTIKGILDEVGFWDRTLNSSDVSDLYNAGAGLGFPEIMVTLNSPSNGFQSIDTSFTFNATLKPNVDDLVNGTIFIWYENGTIFNETTNNSLSGTDPTNLLFTISNFVIDNYVWNMRGCQGNAIGQNCSFSPNNHTFLVSSFIENQTNFNSNTFETASETFSVNITTNGTAPTNGIFGYNGVGTTATIINTANNNYNLSSTIDVPVDIATGSFNFNFSIGGDEHNTSLQTQTISPIILTFCNSTINIPYINFTFKNETTAKETLSASIDSTFNFWLGSGTQTKNINLVNSTEKLNHSICFSP</sequence>
<dbReference type="EMBL" id="LAZR01000422">
    <property type="protein sequence ID" value="KKN69579.1"/>
    <property type="molecule type" value="Genomic_DNA"/>
</dbReference>
<proteinExistence type="predicted"/>
<comment type="caution">
    <text evidence="1">The sequence shown here is derived from an EMBL/GenBank/DDBJ whole genome shotgun (WGS) entry which is preliminary data.</text>
</comment>
<dbReference type="SUPFAM" id="SSF49899">
    <property type="entry name" value="Concanavalin A-like lectins/glucanases"/>
    <property type="match status" value="1"/>
</dbReference>
<dbReference type="Pfam" id="PF13385">
    <property type="entry name" value="Laminin_G_3"/>
    <property type="match status" value="1"/>
</dbReference>
<protein>
    <recommendedName>
        <fullName evidence="2">LamG-like jellyroll fold domain-containing protein</fullName>
    </recommendedName>
</protein>
<dbReference type="Gene3D" id="2.60.120.200">
    <property type="match status" value="1"/>
</dbReference>
<organism evidence="1">
    <name type="scientific">marine sediment metagenome</name>
    <dbReference type="NCBI Taxonomy" id="412755"/>
    <lineage>
        <taxon>unclassified sequences</taxon>
        <taxon>metagenomes</taxon>
        <taxon>ecological metagenomes</taxon>
    </lineage>
</organism>
<gene>
    <name evidence="1" type="ORF">LCGC14_0438820</name>
</gene>
<feature type="non-terminal residue" evidence="1">
    <location>
        <position position="504"/>
    </location>
</feature>